<dbReference type="Proteomes" id="UP000077421">
    <property type="component" value="Unassembled WGS sequence"/>
</dbReference>
<accession>A0A161Q1L8</accession>
<evidence type="ECO:0000256" key="7">
    <source>
        <dbReference type="ARBA" id="ARBA00022989"/>
    </source>
</evidence>
<proteinExistence type="inferred from homology"/>
<protein>
    <submittedName>
        <fullName evidence="12">Sugar ABC transporter permease</fullName>
    </submittedName>
</protein>
<evidence type="ECO:0000256" key="6">
    <source>
        <dbReference type="ARBA" id="ARBA00022692"/>
    </source>
</evidence>
<sequence length="292" mass="32308">MSSLATSAPTLSPKKKSLAPGQRFVLWVSRIIVWFFILLAMFPIYFVLLASLKGGQSFFSGNLFPRSITLQNYWALLTQTSFLTWMKNSLIVGILLGAVQLAFTATSAYAFSRMRFFGRKYGLMTLLLLQMFPNALAVSAILAVLTQLNLLDNLYIYVLVQAGGSAFNIWLLKGYLDTIPRELDEAAVMDGANSMQIYLRIILPLSVPMLVVIFLFTFIGSFNEFLLGSTILQSPSNYTLPIGLFQFIQGQFAKNWTEFSAAALLAAVPLTVLYAVFQKWIVSGLVAGSVKG</sequence>
<gene>
    <name evidence="11" type="ORF">AYW79_01835</name>
    <name evidence="12" type="ORF">B2M26_13695</name>
</gene>
<comment type="subcellular location">
    <subcellularLocation>
        <location evidence="1 9">Cell membrane</location>
        <topology evidence="1 9">Multi-pass membrane protein</topology>
    </subcellularLocation>
</comment>
<keyword evidence="5" id="KW-0762">Sugar transport</keyword>
<keyword evidence="7 9" id="KW-1133">Transmembrane helix</keyword>
<evidence type="ECO:0000259" key="10">
    <source>
        <dbReference type="PROSITE" id="PS50928"/>
    </source>
</evidence>
<dbReference type="PROSITE" id="PS50928">
    <property type="entry name" value="ABC_TM1"/>
    <property type="match status" value="1"/>
</dbReference>
<keyword evidence="8 9" id="KW-0472">Membrane</keyword>
<evidence type="ECO:0000313" key="14">
    <source>
        <dbReference type="Proteomes" id="UP000190229"/>
    </source>
</evidence>
<dbReference type="InterPro" id="IPR000515">
    <property type="entry name" value="MetI-like"/>
</dbReference>
<dbReference type="RefSeq" id="WP_067560924.1">
    <property type="nucleotide sequence ID" value="NZ_LSUQ01000003.1"/>
</dbReference>
<feature type="transmembrane region" description="Helical" evidence="9">
    <location>
        <begin position="90"/>
        <end position="111"/>
    </location>
</feature>
<evidence type="ECO:0000256" key="1">
    <source>
        <dbReference type="ARBA" id="ARBA00004651"/>
    </source>
</evidence>
<comment type="similarity">
    <text evidence="2">Belongs to the binding-protein-dependent transport system permease family. MalFG subfamily.</text>
</comment>
<dbReference type="GO" id="GO:0042956">
    <property type="term" value="P:maltodextrin transmembrane transport"/>
    <property type="evidence" value="ECO:0007669"/>
    <property type="project" value="TreeGrafter"/>
</dbReference>
<dbReference type="CDD" id="cd06261">
    <property type="entry name" value="TM_PBP2"/>
    <property type="match status" value="1"/>
</dbReference>
<reference evidence="11 13" key="1">
    <citation type="submission" date="2016-02" db="EMBL/GenBank/DDBJ databases">
        <title>Draft genome sequence of Acidibacillus ferrooxidans SLC66.</title>
        <authorList>
            <person name="Oliveira G."/>
            <person name="Nancucheo I."/>
            <person name="Dall'Agnol H."/>
            <person name="Johnson B."/>
            <person name="Oliveira R."/>
            <person name="Nunes G.L."/>
            <person name="Tzotzos G."/>
            <person name="Orellana S.C."/>
            <person name="Salim A.C."/>
            <person name="Araujo F.M."/>
        </authorList>
    </citation>
    <scope>NUCLEOTIDE SEQUENCE [LARGE SCALE GENOMIC DNA]</scope>
    <source>
        <strain evidence="11 13">SLC66</strain>
    </source>
</reference>
<keyword evidence="14" id="KW-1185">Reference proteome</keyword>
<dbReference type="PANTHER" id="PTHR32243">
    <property type="entry name" value="MALTOSE TRANSPORT SYSTEM PERMEASE-RELATED"/>
    <property type="match status" value="1"/>
</dbReference>
<feature type="transmembrane region" description="Helical" evidence="9">
    <location>
        <begin position="123"/>
        <end position="148"/>
    </location>
</feature>
<dbReference type="OrthoDB" id="31780at2"/>
<name>A0A161Q1L8_9BACL</name>
<feature type="transmembrane region" description="Helical" evidence="9">
    <location>
        <begin position="259"/>
        <end position="277"/>
    </location>
</feature>
<feature type="transmembrane region" description="Helical" evidence="9">
    <location>
        <begin position="197"/>
        <end position="219"/>
    </location>
</feature>
<feature type="domain" description="ABC transmembrane type-1" evidence="10">
    <location>
        <begin position="86"/>
        <end position="277"/>
    </location>
</feature>
<dbReference type="InterPro" id="IPR050901">
    <property type="entry name" value="BP-dep_ABC_trans_perm"/>
</dbReference>
<keyword evidence="4" id="KW-1003">Cell membrane</keyword>
<dbReference type="Proteomes" id="UP000190229">
    <property type="component" value="Unassembled WGS sequence"/>
</dbReference>
<dbReference type="SUPFAM" id="SSF161098">
    <property type="entry name" value="MetI-like"/>
    <property type="match status" value="1"/>
</dbReference>
<dbReference type="EMBL" id="MWPS01000043">
    <property type="protein sequence ID" value="OPG15196.1"/>
    <property type="molecule type" value="Genomic_DNA"/>
</dbReference>
<evidence type="ECO:0000256" key="5">
    <source>
        <dbReference type="ARBA" id="ARBA00022597"/>
    </source>
</evidence>
<dbReference type="Gene3D" id="1.10.3720.10">
    <property type="entry name" value="MetI-like"/>
    <property type="match status" value="1"/>
</dbReference>
<dbReference type="PANTHER" id="PTHR32243:SF50">
    <property type="entry name" value="MALTOSE_MALTODEXTRIN TRANSPORT SYSTEM PERMEASE PROTEIN MALG"/>
    <property type="match status" value="1"/>
</dbReference>
<feature type="transmembrane region" description="Helical" evidence="9">
    <location>
        <begin position="154"/>
        <end position="176"/>
    </location>
</feature>
<comment type="caution">
    <text evidence="12">The sequence shown here is derived from an EMBL/GenBank/DDBJ whole genome shotgun (WGS) entry which is preliminary data.</text>
</comment>
<reference evidence="12 14" key="2">
    <citation type="submission" date="2017-02" db="EMBL/GenBank/DDBJ databases">
        <title>Draft genome of Acidibacillus ferrooxidans Huett2.</title>
        <authorList>
            <person name="Schopf S."/>
        </authorList>
    </citation>
    <scope>NUCLEOTIDE SEQUENCE [LARGE SCALE GENOMIC DNA]</scope>
    <source>
        <strain evidence="12 14">Huett2</strain>
    </source>
</reference>
<evidence type="ECO:0000256" key="3">
    <source>
        <dbReference type="ARBA" id="ARBA00022448"/>
    </source>
</evidence>
<dbReference type="STRING" id="1765683.B2M26_13695"/>
<dbReference type="EMBL" id="LSUQ01000003">
    <property type="protein sequence ID" value="OAG95203.1"/>
    <property type="molecule type" value="Genomic_DNA"/>
</dbReference>
<dbReference type="GO" id="GO:0015423">
    <property type="term" value="F:ABC-type maltose transporter activity"/>
    <property type="evidence" value="ECO:0007669"/>
    <property type="project" value="TreeGrafter"/>
</dbReference>
<keyword evidence="3 9" id="KW-0813">Transport</keyword>
<organism evidence="12 14">
    <name type="scientific">Ferroacidibacillus organovorans</name>
    <dbReference type="NCBI Taxonomy" id="1765683"/>
    <lineage>
        <taxon>Bacteria</taxon>
        <taxon>Bacillati</taxon>
        <taxon>Bacillota</taxon>
        <taxon>Bacilli</taxon>
        <taxon>Bacillales</taxon>
        <taxon>Alicyclobacillaceae</taxon>
        <taxon>Ferroacidibacillus</taxon>
    </lineage>
</organism>
<dbReference type="Pfam" id="PF00528">
    <property type="entry name" value="BPD_transp_1"/>
    <property type="match status" value="1"/>
</dbReference>
<evidence type="ECO:0000313" key="12">
    <source>
        <dbReference type="EMBL" id="OPG15196.1"/>
    </source>
</evidence>
<evidence type="ECO:0000256" key="2">
    <source>
        <dbReference type="ARBA" id="ARBA00009047"/>
    </source>
</evidence>
<feature type="transmembrane region" description="Helical" evidence="9">
    <location>
        <begin position="24"/>
        <end position="48"/>
    </location>
</feature>
<evidence type="ECO:0000256" key="8">
    <source>
        <dbReference type="ARBA" id="ARBA00023136"/>
    </source>
</evidence>
<dbReference type="InterPro" id="IPR035906">
    <property type="entry name" value="MetI-like_sf"/>
</dbReference>
<evidence type="ECO:0000313" key="11">
    <source>
        <dbReference type="EMBL" id="OAG95203.1"/>
    </source>
</evidence>
<dbReference type="GO" id="GO:0005886">
    <property type="term" value="C:plasma membrane"/>
    <property type="evidence" value="ECO:0007669"/>
    <property type="project" value="UniProtKB-SubCell"/>
</dbReference>
<evidence type="ECO:0000256" key="9">
    <source>
        <dbReference type="RuleBase" id="RU363032"/>
    </source>
</evidence>
<evidence type="ECO:0000313" key="13">
    <source>
        <dbReference type="Proteomes" id="UP000077421"/>
    </source>
</evidence>
<dbReference type="AlphaFoldDB" id="A0A161Q1L8"/>
<evidence type="ECO:0000256" key="4">
    <source>
        <dbReference type="ARBA" id="ARBA00022475"/>
    </source>
</evidence>
<keyword evidence="6 9" id="KW-0812">Transmembrane</keyword>